<dbReference type="GO" id="GO:0009102">
    <property type="term" value="P:biotin biosynthetic process"/>
    <property type="evidence" value="ECO:0007669"/>
    <property type="project" value="UniProtKB-UniPathway"/>
</dbReference>
<evidence type="ECO:0000256" key="5">
    <source>
        <dbReference type="ARBA" id="ARBA00022756"/>
    </source>
</evidence>
<evidence type="ECO:0000256" key="6">
    <source>
        <dbReference type="ARBA" id="ARBA00022840"/>
    </source>
</evidence>
<evidence type="ECO:0000256" key="8">
    <source>
        <dbReference type="ARBA" id="ARBA00047386"/>
    </source>
</evidence>
<dbReference type="GO" id="GO:0000287">
    <property type="term" value="F:magnesium ion binding"/>
    <property type="evidence" value="ECO:0007669"/>
    <property type="project" value="InterPro"/>
</dbReference>
<dbReference type="CDD" id="cd03109">
    <property type="entry name" value="DTBS"/>
    <property type="match status" value="1"/>
</dbReference>
<keyword evidence="1" id="KW-0963">Cytoplasm</keyword>
<dbReference type="GO" id="GO:0005524">
    <property type="term" value="F:ATP binding"/>
    <property type="evidence" value="ECO:0007669"/>
    <property type="project" value="UniProtKB-KW"/>
</dbReference>
<dbReference type="SUPFAM" id="SSF52540">
    <property type="entry name" value="P-loop containing nucleoside triphosphate hydrolases"/>
    <property type="match status" value="1"/>
</dbReference>
<sequence>MDGRELTEGCQKDDKRMVEGFFITGTGTGVGKTIVAASLVAALRMRGVEACGSKPIESGCMRDPASGALLPADGALLHQASGGMESLLLITPLRFEAPLAPLAAAREEGVEVRVDIALKAVKDLRGIYPTVIVEGIGGL</sequence>
<dbReference type="EMBL" id="LAZR01032408">
    <property type="protein sequence ID" value="KKL50980.1"/>
    <property type="molecule type" value="Genomic_DNA"/>
</dbReference>
<keyword evidence="3" id="KW-0479">Metal-binding</keyword>
<evidence type="ECO:0008006" key="10">
    <source>
        <dbReference type="Google" id="ProtNLM"/>
    </source>
</evidence>
<keyword evidence="6" id="KW-0067">ATP-binding</keyword>
<reference evidence="9" key="1">
    <citation type="journal article" date="2015" name="Nature">
        <title>Complex archaea that bridge the gap between prokaryotes and eukaryotes.</title>
        <authorList>
            <person name="Spang A."/>
            <person name="Saw J.H."/>
            <person name="Jorgensen S.L."/>
            <person name="Zaremba-Niedzwiedzka K."/>
            <person name="Martijn J."/>
            <person name="Lind A.E."/>
            <person name="van Eijk R."/>
            <person name="Schleper C."/>
            <person name="Guy L."/>
            <person name="Ettema T.J."/>
        </authorList>
    </citation>
    <scope>NUCLEOTIDE SEQUENCE</scope>
</reference>
<keyword evidence="2" id="KW-0436">Ligase</keyword>
<dbReference type="AlphaFoldDB" id="A0A0F9F156"/>
<dbReference type="GO" id="GO:0005829">
    <property type="term" value="C:cytosol"/>
    <property type="evidence" value="ECO:0007669"/>
    <property type="project" value="TreeGrafter"/>
</dbReference>
<evidence type="ECO:0000256" key="2">
    <source>
        <dbReference type="ARBA" id="ARBA00022598"/>
    </source>
</evidence>
<evidence type="ECO:0000256" key="1">
    <source>
        <dbReference type="ARBA" id="ARBA00022490"/>
    </source>
</evidence>
<dbReference type="UniPathway" id="UPA00078"/>
<organism evidence="9">
    <name type="scientific">marine sediment metagenome</name>
    <dbReference type="NCBI Taxonomy" id="412755"/>
    <lineage>
        <taxon>unclassified sequences</taxon>
        <taxon>metagenomes</taxon>
        <taxon>ecological metagenomes</taxon>
    </lineage>
</organism>
<proteinExistence type="predicted"/>
<keyword evidence="7" id="KW-0460">Magnesium</keyword>
<dbReference type="Gene3D" id="3.40.50.300">
    <property type="entry name" value="P-loop containing nucleotide triphosphate hydrolases"/>
    <property type="match status" value="1"/>
</dbReference>
<name>A0A0F9F156_9ZZZZ</name>
<evidence type="ECO:0000256" key="7">
    <source>
        <dbReference type="ARBA" id="ARBA00022842"/>
    </source>
</evidence>
<feature type="non-terminal residue" evidence="9">
    <location>
        <position position="139"/>
    </location>
</feature>
<comment type="catalytic activity">
    <reaction evidence="8">
        <text>(7R,8S)-8-amino-7-(carboxyamino)nonanoate + ATP = (4R,5S)-dethiobiotin + ADP + phosphate + H(+)</text>
        <dbReference type="Rhea" id="RHEA:63684"/>
        <dbReference type="ChEBI" id="CHEBI:15378"/>
        <dbReference type="ChEBI" id="CHEBI:30616"/>
        <dbReference type="ChEBI" id="CHEBI:43474"/>
        <dbReference type="ChEBI" id="CHEBI:149470"/>
        <dbReference type="ChEBI" id="CHEBI:149473"/>
        <dbReference type="ChEBI" id="CHEBI:456216"/>
    </reaction>
</comment>
<accession>A0A0F9F156</accession>
<comment type="caution">
    <text evidence="9">The sequence shown here is derived from an EMBL/GenBank/DDBJ whole genome shotgun (WGS) entry which is preliminary data.</text>
</comment>
<dbReference type="InterPro" id="IPR004472">
    <property type="entry name" value="DTB_synth_BioD"/>
</dbReference>
<dbReference type="GO" id="GO:0004141">
    <property type="term" value="F:dethiobiotin synthase activity"/>
    <property type="evidence" value="ECO:0007669"/>
    <property type="project" value="InterPro"/>
</dbReference>
<evidence type="ECO:0000256" key="4">
    <source>
        <dbReference type="ARBA" id="ARBA00022741"/>
    </source>
</evidence>
<keyword evidence="4" id="KW-0547">Nucleotide-binding</keyword>
<evidence type="ECO:0000256" key="3">
    <source>
        <dbReference type="ARBA" id="ARBA00022723"/>
    </source>
</evidence>
<dbReference type="InterPro" id="IPR027417">
    <property type="entry name" value="P-loop_NTPase"/>
</dbReference>
<dbReference type="PANTHER" id="PTHR43210:SF2">
    <property type="entry name" value="ATP-DEPENDENT DETHIOBIOTIN SYNTHETASE BIOD 2"/>
    <property type="match status" value="1"/>
</dbReference>
<evidence type="ECO:0000313" key="9">
    <source>
        <dbReference type="EMBL" id="KKL50980.1"/>
    </source>
</evidence>
<keyword evidence="5" id="KW-0093">Biotin biosynthesis</keyword>
<dbReference type="PANTHER" id="PTHR43210">
    <property type="entry name" value="DETHIOBIOTIN SYNTHETASE"/>
    <property type="match status" value="1"/>
</dbReference>
<protein>
    <recommendedName>
        <fullName evidence="10">CobQ/CobB/MinD/ParA nucleotide binding domain-containing protein</fullName>
    </recommendedName>
</protein>
<dbReference type="Pfam" id="PF13500">
    <property type="entry name" value="AAA_26"/>
    <property type="match status" value="1"/>
</dbReference>
<gene>
    <name evidence="9" type="ORF">LCGC14_2300050</name>
</gene>